<dbReference type="PANTHER" id="PTHR43682">
    <property type="entry name" value="LACTATE UTILIZATION PROTEIN C"/>
    <property type="match status" value="1"/>
</dbReference>
<dbReference type="RefSeq" id="WP_089882757.1">
    <property type="nucleotide sequence ID" value="NZ_FOYS01000005.1"/>
</dbReference>
<evidence type="ECO:0000259" key="1">
    <source>
        <dbReference type="Pfam" id="PF02589"/>
    </source>
</evidence>
<name>A0A1I6IFX4_9EURY</name>
<dbReference type="Proteomes" id="UP000243250">
    <property type="component" value="Unassembled WGS sequence"/>
</dbReference>
<dbReference type="OrthoDB" id="199019at2157"/>
<gene>
    <name evidence="2" type="ORF">SAMN04488124_3204</name>
</gene>
<dbReference type="Pfam" id="PF02589">
    <property type="entry name" value="LUD_dom"/>
    <property type="match status" value="1"/>
</dbReference>
<organism evidence="2 3">
    <name type="scientific">Halogeometricum limi</name>
    <dbReference type="NCBI Taxonomy" id="555875"/>
    <lineage>
        <taxon>Archaea</taxon>
        <taxon>Methanobacteriati</taxon>
        <taxon>Methanobacteriota</taxon>
        <taxon>Stenosarchaea group</taxon>
        <taxon>Halobacteria</taxon>
        <taxon>Halobacteriales</taxon>
        <taxon>Haloferacaceae</taxon>
        <taxon>Halogeometricum</taxon>
    </lineage>
</organism>
<proteinExistence type="predicted"/>
<dbReference type="Gene3D" id="3.40.50.10420">
    <property type="entry name" value="NagB/RpiA/CoA transferase-like"/>
    <property type="match status" value="1"/>
</dbReference>
<dbReference type="SUPFAM" id="SSF100950">
    <property type="entry name" value="NagB/RpiA/CoA transferase-like"/>
    <property type="match status" value="1"/>
</dbReference>
<dbReference type="PANTHER" id="PTHR43682:SF1">
    <property type="entry name" value="LACTATE UTILIZATION PROTEIN C"/>
    <property type="match status" value="1"/>
</dbReference>
<evidence type="ECO:0000313" key="3">
    <source>
        <dbReference type="Proteomes" id="UP000243250"/>
    </source>
</evidence>
<dbReference type="STRING" id="555875.SAMN04488124_3204"/>
<protein>
    <submittedName>
        <fullName evidence="2">L-lactate dehydrogenase complex protein LldG</fullName>
    </submittedName>
</protein>
<dbReference type="AlphaFoldDB" id="A0A1I6IFX4"/>
<dbReference type="EMBL" id="FOYS01000005">
    <property type="protein sequence ID" value="SFR65549.1"/>
    <property type="molecule type" value="Genomic_DNA"/>
</dbReference>
<keyword evidence="3" id="KW-1185">Reference proteome</keyword>
<evidence type="ECO:0000313" key="2">
    <source>
        <dbReference type="EMBL" id="SFR65549.1"/>
    </source>
</evidence>
<accession>A0A1I6IFX4</accession>
<reference evidence="3" key="1">
    <citation type="submission" date="2016-10" db="EMBL/GenBank/DDBJ databases">
        <authorList>
            <person name="Varghese N."/>
            <person name="Submissions S."/>
        </authorList>
    </citation>
    <scope>NUCLEOTIDE SEQUENCE [LARGE SCALE GENOMIC DNA]</scope>
    <source>
        <strain evidence="3">CGMCC 1.8711</strain>
    </source>
</reference>
<feature type="domain" description="LUD" evidence="1">
    <location>
        <begin position="23"/>
        <end position="170"/>
    </location>
</feature>
<dbReference type="InterPro" id="IPR024185">
    <property type="entry name" value="FTHF_cligase-like_sf"/>
</dbReference>
<dbReference type="InterPro" id="IPR037171">
    <property type="entry name" value="NagB/RpiA_transferase-like"/>
</dbReference>
<sequence>MSTSALTQFEAALDELGASATHVERDAFGDHVEELLDPPAVGVTLEETLGDDALSLDGTSVSVDPTPVELREATTGVTAATLGIADYGSVVLTPTTRGSELVSLFVDRHVVVVRASDVVDDMKTAVDTLAVEFRETGGSAIVATGPSATADMGELVQGAHGPREVHVVVVEDE</sequence>
<dbReference type="InterPro" id="IPR003741">
    <property type="entry name" value="LUD_dom"/>
</dbReference>